<dbReference type="AlphaFoldDB" id="X1F080"/>
<reference evidence="2" key="1">
    <citation type="journal article" date="2014" name="Front. Microbiol.">
        <title>High frequency of phylogenetically diverse reductive dehalogenase-homologous genes in deep subseafloor sedimentary metagenomes.</title>
        <authorList>
            <person name="Kawai M."/>
            <person name="Futagami T."/>
            <person name="Toyoda A."/>
            <person name="Takaki Y."/>
            <person name="Nishi S."/>
            <person name="Hori S."/>
            <person name="Arai W."/>
            <person name="Tsubouchi T."/>
            <person name="Morono Y."/>
            <person name="Uchiyama I."/>
            <person name="Ito T."/>
            <person name="Fujiyama A."/>
            <person name="Inagaki F."/>
            <person name="Takami H."/>
        </authorList>
    </citation>
    <scope>NUCLEOTIDE SEQUENCE</scope>
    <source>
        <strain evidence="2">Expedition CK06-06</strain>
    </source>
</reference>
<dbReference type="GO" id="GO:0003676">
    <property type="term" value="F:nucleic acid binding"/>
    <property type="evidence" value="ECO:0007669"/>
    <property type="project" value="InterPro"/>
</dbReference>
<evidence type="ECO:0000313" key="2">
    <source>
        <dbReference type="EMBL" id="GAH25955.1"/>
    </source>
</evidence>
<dbReference type="GO" id="GO:0004519">
    <property type="term" value="F:endonuclease activity"/>
    <property type="evidence" value="ECO:0007669"/>
    <property type="project" value="InterPro"/>
</dbReference>
<dbReference type="EMBL" id="BARU01003652">
    <property type="protein sequence ID" value="GAH25955.1"/>
    <property type="molecule type" value="Genomic_DNA"/>
</dbReference>
<dbReference type="InterPro" id="IPR002711">
    <property type="entry name" value="HNH"/>
</dbReference>
<sequence>TSLLEAGIDALDVLRSLNSRYANIQPRERAKKIQNHIDRGSAVTKALKSLLGAKCQVCGWIGFKKKSGEDFIEAHHIVQLSEKKEGSLCTENVVLLCPNCHREIHYGKQFFVSDDAENIEIVLSSRKATIRKNTMEYLSQLKKI</sequence>
<protein>
    <recommendedName>
        <fullName evidence="1">HNH nuclease domain-containing protein</fullName>
    </recommendedName>
</protein>
<dbReference type="SMART" id="SM00507">
    <property type="entry name" value="HNHc"/>
    <property type="match status" value="1"/>
</dbReference>
<comment type="caution">
    <text evidence="2">The sequence shown here is derived from an EMBL/GenBank/DDBJ whole genome shotgun (WGS) entry which is preliminary data.</text>
</comment>
<organism evidence="2">
    <name type="scientific">marine sediment metagenome</name>
    <dbReference type="NCBI Taxonomy" id="412755"/>
    <lineage>
        <taxon>unclassified sequences</taxon>
        <taxon>metagenomes</taxon>
        <taxon>ecological metagenomes</taxon>
    </lineage>
</organism>
<feature type="domain" description="HNH nuclease" evidence="1">
    <location>
        <begin position="42"/>
        <end position="102"/>
    </location>
</feature>
<dbReference type="InterPro" id="IPR003615">
    <property type="entry name" value="HNH_nuc"/>
</dbReference>
<accession>X1F080</accession>
<feature type="non-terminal residue" evidence="2">
    <location>
        <position position="1"/>
    </location>
</feature>
<dbReference type="CDD" id="cd00085">
    <property type="entry name" value="HNHc"/>
    <property type="match status" value="1"/>
</dbReference>
<name>X1F080_9ZZZZ</name>
<proteinExistence type="predicted"/>
<dbReference type="Gene3D" id="1.10.30.50">
    <property type="match status" value="1"/>
</dbReference>
<dbReference type="GO" id="GO:0008270">
    <property type="term" value="F:zinc ion binding"/>
    <property type="evidence" value="ECO:0007669"/>
    <property type="project" value="InterPro"/>
</dbReference>
<dbReference type="Pfam" id="PF01844">
    <property type="entry name" value="HNH"/>
    <property type="match status" value="1"/>
</dbReference>
<evidence type="ECO:0000259" key="1">
    <source>
        <dbReference type="SMART" id="SM00507"/>
    </source>
</evidence>
<gene>
    <name evidence="2" type="ORF">S03H2_07779</name>
</gene>